<dbReference type="GO" id="GO:0004222">
    <property type="term" value="F:metalloendopeptidase activity"/>
    <property type="evidence" value="ECO:0007669"/>
    <property type="project" value="TreeGrafter"/>
</dbReference>
<evidence type="ECO:0000259" key="1">
    <source>
        <dbReference type="SMART" id="SM01264"/>
    </source>
</evidence>
<dbReference type="Pfam" id="PF08367">
    <property type="entry name" value="M16C_assoc"/>
    <property type="match status" value="1"/>
</dbReference>
<dbReference type="EMBL" id="ADLK01000007">
    <property type="protein sequence ID" value="KMW23048.1"/>
    <property type="molecule type" value="Genomic_DNA"/>
</dbReference>
<dbReference type="GO" id="GO:0016485">
    <property type="term" value="P:protein processing"/>
    <property type="evidence" value="ECO:0007669"/>
    <property type="project" value="TreeGrafter"/>
</dbReference>
<dbReference type="PATRIC" id="fig|742734.4.peg.1212"/>
<dbReference type="Proteomes" id="UP000037392">
    <property type="component" value="Unassembled WGS sequence"/>
</dbReference>
<dbReference type="InterPro" id="IPR011765">
    <property type="entry name" value="Pept_M16_N"/>
</dbReference>
<dbReference type="InterPro" id="IPR055130">
    <property type="entry name" value="PreP_C"/>
</dbReference>
<dbReference type="GO" id="GO:0046872">
    <property type="term" value="F:metal ion binding"/>
    <property type="evidence" value="ECO:0007669"/>
    <property type="project" value="InterPro"/>
</dbReference>
<organism evidence="2 3">
    <name type="scientific">[Clostridium] citroniae WAL-19142</name>
    <dbReference type="NCBI Taxonomy" id="742734"/>
    <lineage>
        <taxon>Bacteria</taxon>
        <taxon>Bacillati</taxon>
        <taxon>Bacillota</taxon>
        <taxon>Clostridia</taxon>
        <taxon>Lachnospirales</taxon>
        <taxon>Lachnospiraceae</taxon>
        <taxon>Enterocloster</taxon>
    </lineage>
</organism>
<proteinExistence type="predicted"/>
<accession>A0A0J9CCZ6</accession>
<dbReference type="InterPro" id="IPR011249">
    <property type="entry name" value="Metalloenz_LuxS/M16"/>
</dbReference>
<dbReference type="PANTHER" id="PTHR43016">
    <property type="entry name" value="PRESEQUENCE PROTEASE"/>
    <property type="match status" value="1"/>
</dbReference>
<dbReference type="Pfam" id="PF05193">
    <property type="entry name" value="Peptidase_M16_C"/>
    <property type="match status" value="1"/>
</dbReference>
<evidence type="ECO:0000313" key="2">
    <source>
        <dbReference type="EMBL" id="KMW23048.1"/>
    </source>
</evidence>
<evidence type="ECO:0000313" key="3">
    <source>
        <dbReference type="Proteomes" id="UP000037392"/>
    </source>
</evidence>
<dbReference type="Pfam" id="PF00675">
    <property type="entry name" value="Peptidase_M16"/>
    <property type="match status" value="1"/>
</dbReference>
<dbReference type="InterPro" id="IPR007863">
    <property type="entry name" value="Peptidase_M16_C"/>
</dbReference>
<sequence length="989" mass="111252">MADERKLEAVKALDAYRVVKEKFVEETDSGAMVLEHEKSGAKLFLLSNEDDNKVFCIGFRTPPEDSTGLPHILEHSVLEGSEKFPVKDPFVELVKGSLNTFLNAMTYPDKTVYPVASCNEKDFQNLMDVYLDGVLHPAIYREPKIFLQEGWHYEMQSPEDELTINGVVYNEMKGAFSSPESVLDRFTRNVLFPDSTYANESGGDPSVIPDLTYEQFIEFHKNYYHPANSYIYLYGDMDMAEKLEWLDREYLSSYDRKDCHADSSIPLQKAFEGPVEREITYSVTEEEGTADRTYLSVNTVVGTSLDPVLYIAFNILEYTLINVPGAPLKQALIDAGIGQDILGGYDSGILQPYFTVIAKNANREQKGEFLSVVKGTLRKLADQGIDRKSLKAGLNYYEFRSREADYGSAPKGLMYGLGAMDSWLYGGDPLVHLEYQKTFEFLNKAVDEGYFEQLIRTYLLDNPHEAVVIVSPRVNQTAQEDRKLAERLAAYKASLGSEEIARLVAQTKALKDYQEETSSQEDLEKIPMLQREDIDRKSADLSYQLKMEDGVRVVHSSMFTSGIGYLKVLFNTDRVPVDDLPYVGLLKSVLGYVDTENYTYSDLSSEIYLGSGGINFAVSSYPDVTRPGEFTGAFVAGAKVFYDKLGFAFSMLTEMLTRSRLEDEKRLGEILDETRSRARMKMEDSSHGAAVGRASSYYSAFAAFNDIIGGIGYYQFLEYVSRRYSEGPEYRQALIGKLKDTVRLLFTSDNILVSYTADEEGYGHLPVELKSFKASLPAGRGKQYRFTFEKGNRNEGYKTASQVNYVARCGSFAGKKADGKELVYTGALRVLKVILNYEYLWMNLRVKGGAYGCMSGFGRSGDGYLVSYRDPNIANTNQIYEGIPEYLEGFSIDERDMTKYVIGTISDVDTPLTPSLKGNRNLSAYLSGVTMDMIQQERDEILNVTQEDIRNLADIVRAVLNTGALCVIGNDEQIKADRDMFGEIKNLYH</sequence>
<dbReference type="Pfam" id="PF22516">
    <property type="entry name" value="PreP_C"/>
    <property type="match status" value="1"/>
</dbReference>
<feature type="domain" description="Peptidase M16C associated" evidence="1">
    <location>
        <begin position="470"/>
        <end position="720"/>
    </location>
</feature>
<comment type="caution">
    <text evidence="2">The sequence shown here is derived from an EMBL/GenBank/DDBJ whole genome shotgun (WGS) entry which is preliminary data.</text>
</comment>
<dbReference type="GeneID" id="93165045"/>
<dbReference type="RefSeq" id="WP_048929385.1">
    <property type="nucleotide sequence ID" value="NZ_KQ235876.1"/>
</dbReference>
<dbReference type="AlphaFoldDB" id="A0A0J9CCZ6"/>
<reference evidence="2 3" key="1">
    <citation type="submission" date="2011-04" db="EMBL/GenBank/DDBJ databases">
        <title>The Genome Sequence of Clostridium citroniae WAL-19142.</title>
        <authorList>
            <consortium name="The Broad Institute Genome Sequencing Platform"/>
            <person name="Earl A."/>
            <person name="Ward D."/>
            <person name="Feldgarden M."/>
            <person name="Gevers D."/>
            <person name="Warren Y.A."/>
            <person name="Tyrrell K.L."/>
            <person name="Citron D.M."/>
            <person name="Goldstein E.J."/>
            <person name="Daigneault M."/>
            <person name="Allen-Vercoe E."/>
            <person name="Young S.K."/>
            <person name="Zeng Q."/>
            <person name="Gargeya S."/>
            <person name="Fitzgerald M."/>
            <person name="Haas B."/>
            <person name="Abouelleil A."/>
            <person name="Alvarado L."/>
            <person name="Arachchi H.M."/>
            <person name="Berlin A."/>
            <person name="Brown A."/>
            <person name="Chapman S.B."/>
            <person name="Chen Z."/>
            <person name="Dunbar C."/>
            <person name="Freedman E."/>
            <person name="Gearin G."/>
            <person name="Gellesch M."/>
            <person name="Goldberg J."/>
            <person name="Griggs A."/>
            <person name="Gujja S."/>
            <person name="Heilman E.R."/>
            <person name="Heiman D."/>
            <person name="Howarth C."/>
            <person name="Larson L."/>
            <person name="Lui A."/>
            <person name="MacDonald P.J."/>
            <person name="Mehta T."/>
            <person name="Montmayeur A."/>
            <person name="Murphy C."/>
            <person name="Neiman D."/>
            <person name="Pearson M."/>
            <person name="Priest M."/>
            <person name="Roberts A."/>
            <person name="Saif S."/>
            <person name="Shea T."/>
            <person name="Shenoy N."/>
            <person name="Sisk P."/>
            <person name="Stolte C."/>
            <person name="Sykes S."/>
            <person name="White J."/>
            <person name="Yandava C."/>
            <person name="Wortman J."/>
            <person name="Nusbaum C."/>
            <person name="Birren B."/>
        </authorList>
    </citation>
    <scope>NUCLEOTIDE SEQUENCE [LARGE SCALE GENOMIC DNA]</scope>
    <source>
        <strain evidence="2 3">WAL-19142</strain>
    </source>
</reference>
<dbReference type="FunFam" id="3.30.830.10:FF:000034">
    <property type="entry name" value="presequence protease 1, chloroplastic/mitochondrial"/>
    <property type="match status" value="1"/>
</dbReference>
<gene>
    <name evidence="2" type="ORF">HMPREF9470_01135</name>
</gene>
<dbReference type="SMART" id="SM01264">
    <property type="entry name" value="M16C_associated"/>
    <property type="match status" value="1"/>
</dbReference>
<dbReference type="InterPro" id="IPR013578">
    <property type="entry name" value="Peptidase_M16C_assoc"/>
</dbReference>
<dbReference type="PANTHER" id="PTHR43016:SF13">
    <property type="entry name" value="PRESEQUENCE PROTEASE, MITOCHONDRIAL"/>
    <property type="match status" value="1"/>
</dbReference>
<dbReference type="Gene3D" id="3.30.830.10">
    <property type="entry name" value="Metalloenzyme, LuxS/M16 peptidase-like"/>
    <property type="match status" value="4"/>
</dbReference>
<dbReference type="OrthoDB" id="9762027at2"/>
<name>A0A0J9CCZ6_9FIRM</name>
<protein>
    <recommendedName>
        <fullName evidence="1">Peptidase M16C associated domain-containing protein</fullName>
    </recommendedName>
</protein>
<dbReference type="SUPFAM" id="SSF63411">
    <property type="entry name" value="LuxS/MPP-like metallohydrolase"/>
    <property type="match status" value="4"/>
</dbReference>